<feature type="chain" id="PRO_5029916430" description="Microfibril associated protein 2" evidence="8">
    <location>
        <begin position="21"/>
        <end position="197"/>
    </location>
</feature>
<evidence type="ECO:0000256" key="7">
    <source>
        <dbReference type="ARBA" id="ARBA00023180"/>
    </source>
</evidence>
<evidence type="ECO:0008006" key="11">
    <source>
        <dbReference type="Google" id="ProtNLM"/>
    </source>
</evidence>
<evidence type="ECO:0000256" key="5">
    <source>
        <dbReference type="ARBA" id="ARBA00022729"/>
    </source>
</evidence>
<evidence type="ECO:0000313" key="9">
    <source>
        <dbReference type="EMBL" id="KAF3856336.1"/>
    </source>
</evidence>
<keyword evidence="10" id="KW-1185">Reference proteome</keyword>
<name>A0A7J5Z428_DISMA</name>
<keyword evidence="3" id="KW-0964">Secreted</keyword>
<dbReference type="EMBL" id="JAAKFY010000006">
    <property type="protein sequence ID" value="KAF3856336.1"/>
    <property type="molecule type" value="Genomic_DNA"/>
</dbReference>
<dbReference type="GO" id="GO:0001527">
    <property type="term" value="C:microfibril"/>
    <property type="evidence" value="ECO:0007669"/>
    <property type="project" value="InterPro"/>
</dbReference>
<dbReference type="Pfam" id="PF05507">
    <property type="entry name" value="MAGP"/>
    <property type="match status" value="1"/>
</dbReference>
<sequence>MTGGWSRVSLLGLRVGAGTGGWSWDGEETPDAGWYNVASPPALTGRMRAEDSRSKLKQSWRTMGRIISQTLKILTLLLEPTSSRFASSQWFVQKNQSDLETEPTEPGPLDCREEQYPCTRLYSVHKPCKQCLNSLCFYSLRRVYVINKEVCVRTVCAHEELLRADMCRDQFSRCGVAALSGQCSSIGGSCGKSCGGC</sequence>
<comment type="subcellular location">
    <subcellularLocation>
        <location evidence="1">Secreted</location>
        <location evidence="1">Extracellular space</location>
        <location evidence="1">Extracellular matrix</location>
    </subcellularLocation>
</comment>
<feature type="signal peptide" evidence="8">
    <location>
        <begin position="1"/>
        <end position="20"/>
    </location>
</feature>
<organism evidence="9 10">
    <name type="scientific">Dissostichus mawsoni</name>
    <name type="common">Antarctic cod</name>
    <dbReference type="NCBI Taxonomy" id="36200"/>
    <lineage>
        <taxon>Eukaryota</taxon>
        <taxon>Metazoa</taxon>
        <taxon>Chordata</taxon>
        <taxon>Craniata</taxon>
        <taxon>Vertebrata</taxon>
        <taxon>Euteleostomi</taxon>
        <taxon>Actinopterygii</taxon>
        <taxon>Neopterygii</taxon>
        <taxon>Teleostei</taxon>
        <taxon>Neoteleostei</taxon>
        <taxon>Acanthomorphata</taxon>
        <taxon>Eupercaria</taxon>
        <taxon>Perciformes</taxon>
        <taxon>Notothenioidei</taxon>
        <taxon>Nototheniidae</taxon>
        <taxon>Dissostichus</taxon>
    </lineage>
</organism>
<dbReference type="PANTHER" id="PTHR16485">
    <property type="entry name" value="MICROFIBRILLAR-ASSOCIATED PROTEIN 2"/>
    <property type="match status" value="1"/>
</dbReference>
<keyword evidence="6" id="KW-1015">Disulfide bond</keyword>
<evidence type="ECO:0000256" key="3">
    <source>
        <dbReference type="ARBA" id="ARBA00022525"/>
    </source>
</evidence>
<evidence type="ECO:0000256" key="2">
    <source>
        <dbReference type="ARBA" id="ARBA00005317"/>
    </source>
</evidence>
<keyword evidence="5 8" id="KW-0732">Signal</keyword>
<keyword evidence="7" id="KW-0325">Glycoprotein</keyword>
<proteinExistence type="inferred from homology"/>
<dbReference type="GO" id="GO:0048048">
    <property type="term" value="P:embryonic eye morphogenesis"/>
    <property type="evidence" value="ECO:0007669"/>
    <property type="project" value="TreeGrafter"/>
</dbReference>
<reference evidence="9 10" key="1">
    <citation type="submission" date="2020-03" db="EMBL/GenBank/DDBJ databases">
        <title>Dissostichus mawsoni Genome sequencing and assembly.</title>
        <authorList>
            <person name="Park H."/>
        </authorList>
    </citation>
    <scope>NUCLEOTIDE SEQUENCE [LARGE SCALE GENOMIC DNA]</scope>
    <source>
        <strain evidence="9">DM0001</strain>
        <tissue evidence="9">Muscle</tissue>
    </source>
</reference>
<dbReference type="InterPro" id="IPR008673">
    <property type="entry name" value="MAGP"/>
</dbReference>
<evidence type="ECO:0000256" key="1">
    <source>
        <dbReference type="ARBA" id="ARBA00004498"/>
    </source>
</evidence>
<dbReference type="OrthoDB" id="9947781at2759"/>
<dbReference type="PANTHER" id="PTHR16485:SF3">
    <property type="entry name" value="MICROFIBRILLAR-ASSOCIATED PROTEIN 2"/>
    <property type="match status" value="1"/>
</dbReference>
<evidence type="ECO:0000256" key="6">
    <source>
        <dbReference type="ARBA" id="ARBA00023157"/>
    </source>
</evidence>
<dbReference type="AlphaFoldDB" id="A0A7J5Z428"/>
<dbReference type="Proteomes" id="UP000518266">
    <property type="component" value="Unassembled WGS sequence"/>
</dbReference>
<evidence type="ECO:0000256" key="8">
    <source>
        <dbReference type="SAM" id="SignalP"/>
    </source>
</evidence>
<accession>A0A7J5Z428</accession>
<comment type="similarity">
    <text evidence="2">Belongs to the MFAP family.</text>
</comment>
<protein>
    <recommendedName>
        <fullName evidence="11">Microfibril associated protein 2</fullName>
    </recommendedName>
</protein>
<evidence type="ECO:0000313" key="10">
    <source>
        <dbReference type="Proteomes" id="UP000518266"/>
    </source>
</evidence>
<keyword evidence="4" id="KW-0272">Extracellular matrix</keyword>
<gene>
    <name evidence="9" type="ORF">F7725_017059</name>
</gene>
<comment type="caution">
    <text evidence="9">The sequence shown here is derived from an EMBL/GenBank/DDBJ whole genome shotgun (WGS) entry which is preliminary data.</text>
</comment>
<evidence type="ECO:0000256" key="4">
    <source>
        <dbReference type="ARBA" id="ARBA00022530"/>
    </source>
</evidence>